<dbReference type="Pfam" id="PF01554">
    <property type="entry name" value="MatE"/>
    <property type="match status" value="2"/>
</dbReference>
<dbReference type="EMBL" id="CP121687">
    <property type="protein sequence ID" value="WZL69597.1"/>
    <property type="molecule type" value="Genomic_DNA"/>
</dbReference>
<accession>A0ABZ2Y2N0</accession>
<dbReference type="InterPro" id="IPR045070">
    <property type="entry name" value="MATE_MepA-like"/>
</dbReference>
<evidence type="ECO:0000256" key="6">
    <source>
        <dbReference type="ARBA" id="ARBA00022692"/>
    </source>
</evidence>
<dbReference type="CDD" id="cd13143">
    <property type="entry name" value="MATE_MepA_like"/>
    <property type="match status" value="1"/>
</dbReference>
<evidence type="ECO:0000313" key="12">
    <source>
        <dbReference type="Proteomes" id="UP001486565"/>
    </source>
</evidence>
<gene>
    <name evidence="11" type="ORF">QBE51_12535</name>
</gene>
<evidence type="ECO:0000256" key="2">
    <source>
        <dbReference type="ARBA" id="ARBA00008417"/>
    </source>
</evidence>
<dbReference type="InterPro" id="IPR051327">
    <property type="entry name" value="MATE_MepA_subfamily"/>
</dbReference>
<evidence type="ECO:0000256" key="3">
    <source>
        <dbReference type="ARBA" id="ARBA00022106"/>
    </source>
</evidence>
<keyword evidence="4" id="KW-0813">Transport</keyword>
<evidence type="ECO:0000256" key="10">
    <source>
        <dbReference type="SAM" id="Phobius"/>
    </source>
</evidence>
<organism evidence="11 12">
    <name type="scientific">Defluviitalea saccharophila</name>
    <dbReference type="NCBI Taxonomy" id="879970"/>
    <lineage>
        <taxon>Bacteria</taxon>
        <taxon>Bacillati</taxon>
        <taxon>Bacillota</taxon>
        <taxon>Clostridia</taxon>
        <taxon>Lachnospirales</taxon>
        <taxon>Defluviitaleaceae</taxon>
        <taxon>Defluviitalea</taxon>
    </lineage>
</organism>
<dbReference type="Proteomes" id="UP001486565">
    <property type="component" value="Chromosome"/>
</dbReference>
<keyword evidence="7 10" id="KW-1133">Transmembrane helix</keyword>
<keyword evidence="9" id="KW-0046">Antibiotic resistance</keyword>
<feature type="transmembrane region" description="Helical" evidence="10">
    <location>
        <begin position="202"/>
        <end position="223"/>
    </location>
</feature>
<protein>
    <recommendedName>
        <fullName evidence="3">Multidrug export protein MepA</fullName>
    </recommendedName>
</protein>
<sequence>MKDIPIDTKARGNPLGYAPILGLISKFAIPSIISMLVAAAYNITDQIFIGRLVGMLGNGATNVVFPVVTFTTAFAQLIGVGTASNFNINMGAKREQEAKSFIGTGITLMSIIGLFIFCIVYVLKRPILLLCGATENVLPLAMIYLGITVIGLPFQLFTTASSTLIRADGSPTYSMICTVTGAILNVFLDWLFMYVFGWGIKGAATATVLGQFLSFFLCAIYYLKFKTFKITREMLSIKWLYVKQIIKLGTSNFINHTIMMLVNIVLNNSLKTYGAMSIYGSDIPLAVSGVIAKLNSILSAVSIGLAQGCQPILGFNMGAKNYSRVKETYKKAVSIAISISILAFILFQGFPRQITGIFGNGNELYFQFAEQYMRIYMFMVCVFGVQPLTINYFTGTGNVKQGILLSLSRQGFFLIPMLLILPQFLGLTGVLYAGPIADFMAFLLSVTMITLNFRKLDSQQSLANK</sequence>
<dbReference type="RefSeq" id="WP_341876582.1">
    <property type="nucleotide sequence ID" value="NZ_CP121687.1"/>
</dbReference>
<name>A0ABZ2Y2N0_9FIRM</name>
<evidence type="ECO:0000313" key="11">
    <source>
        <dbReference type="EMBL" id="WZL69597.1"/>
    </source>
</evidence>
<feature type="transmembrane region" description="Helical" evidence="10">
    <location>
        <begin position="411"/>
        <end position="433"/>
    </location>
</feature>
<keyword evidence="12" id="KW-1185">Reference proteome</keyword>
<reference evidence="11 12" key="1">
    <citation type="submission" date="2023-03" db="EMBL/GenBank/DDBJ databases">
        <title>Novel Species.</title>
        <authorList>
            <person name="Ma S."/>
        </authorList>
    </citation>
    <scope>NUCLEOTIDE SEQUENCE [LARGE SCALE GENOMIC DNA]</scope>
    <source>
        <strain evidence="11 12">LIND6LT2</strain>
    </source>
</reference>
<dbReference type="PANTHER" id="PTHR43823">
    <property type="entry name" value="SPORULATION PROTEIN YKVU"/>
    <property type="match status" value="1"/>
</dbReference>
<feature type="transmembrane region" description="Helical" evidence="10">
    <location>
        <begin position="20"/>
        <end position="43"/>
    </location>
</feature>
<keyword evidence="5" id="KW-1003">Cell membrane</keyword>
<feature type="transmembrane region" description="Helical" evidence="10">
    <location>
        <begin position="100"/>
        <end position="123"/>
    </location>
</feature>
<proteinExistence type="inferred from homology"/>
<evidence type="ECO:0000256" key="5">
    <source>
        <dbReference type="ARBA" id="ARBA00022475"/>
    </source>
</evidence>
<feature type="transmembrane region" description="Helical" evidence="10">
    <location>
        <begin position="172"/>
        <end position="196"/>
    </location>
</feature>
<keyword evidence="8 10" id="KW-0472">Membrane</keyword>
<evidence type="ECO:0000256" key="1">
    <source>
        <dbReference type="ARBA" id="ARBA00004651"/>
    </source>
</evidence>
<feature type="transmembrane region" description="Helical" evidence="10">
    <location>
        <begin position="371"/>
        <end position="390"/>
    </location>
</feature>
<comment type="similarity">
    <text evidence="2">Belongs to the multi antimicrobial extrusion (MATE) (TC 2.A.66.1) family. MepA subfamily.</text>
</comment>
<dbReference type="PANTHER" id="PTHR43823:SF3">
    <property type="entry name" value="MULTIDRUG EXPORT PROTEIN MEPA"/>
    <property type="match status" value="1"/>
</dbReference>
<evidence type="ECO:0000256" key="4">
    <source>
        <dbReference type="ARBA" id="ARBA00022448"/>
    </source>
</evidence>
<keyword evidence="6 10" id="KW-0812">Transmembrane</keyword>
<feature type="transmembrane region" description="Helical" evidence="10">
    <location>
        <begin position="63"/>
        <end position="88"/>
    </location>
</feature>
<feature type="transmembrane region" description="Helical" evidence="10">
    <location>
        <begin position="332"/>
        <end position="351"/>
    </location>
</feature>
<comment type="subcellular location">
    <subcellularLocation>
        <location evidence="1">Cell membrane</location>
        <topology evidence="1">Multi-pass membrane protein</topology>
    </subcellularLocation>
</comment>
<evidence type="ECO:0000256" key="7">
    <source>
        <dbReference type="ARBA" id="ARBA00022989"/>
    </source>
</evidence>
<dbReference type="NCBIfam" id="TIGR00797">
    <property type="entry name" value="matE"/>
    <property type="match status" value="1"/>
</dbReference>
<dbReference type="InterPro" id="IPR048279">
    <property type="entry name" value="MdtK-like"/>
</dbReference>
<dbReference type="InterPro" id="IPR002528">
    <property type="entry name" value="MATE_fam"/>
</dbReference>
<dbReference type="PIRSF" id="PIRSF006603">
    <property type="entry name" value="DinF"/>
    <property type="match status" value="1"/>
</dbReference>
<evidence type="ECO:0000256" key="8">
    <source>
        <dbReference type="ARBA" id="ARBA00023136"/>
    </source>
</evidence>
<feature type="transmembrane region" description="Helical" evidence="10">
    <location>
        <begin position="439"/>
        <end position="456"/>
    </location>
</feature>
<evidence type="ECO:0000256" key="9">
    <source>
        <dbReference type="ARBA" id="ARBA00023251"/>
    </source>
</evidence>
<feature type="transmembrane region" description="Helical" evidence="10">
    <location>
        <begin position="143"/>
        <end position="165"/>
    </location>
</feature>